<organism evidence="10 11">
    <name type="scientific">Streptomyces pactum</name>
    <dbReference type="NCBI Taxonomy" id="68249"/>
    <lineage>
        <taxon>Bacteria</taxon>
        <taxon>Bacillati</taxon>
        <taxon>Actinomycetota</taxon>
        <taxon>Actinomycetes</taxon>
        <taxon>Kitasatosporales</taxon>
        <taxon>Streptomycetaceae</taxon>
        <taxon>Streptomyces</taxon>
    </lineage>
</organism>
<keyword evidence="6 8" id="KW-0472">Membrane</keyword>
<protein>
    <submittedName>
        <fullName evidence="10">MMPL family transporter</fullName>
    </submittedName>
</protein>
<feature type="transmembrane region" description="Helical" evidence="8">
    <location>
        <begin position="554"/>
        <end position="574"/>
    </location>
</feature>
<evidence type="ECO:0000313" key="11">
    <source>
        <dbReference type="Proteomes" id="UP000807371"/>
    </source>
</evidence>
<evidence type="ECO:0000256" key="1">
    <source>
        <dbReference type="ARBA" id="ARBA00004651"/>
    </source>
</evidence>
<evidence type="ECO:0000256" key="3">
    <source>
        <dbReference type="ARBA" id="ARBA00022475"/>
    </source>
</evidence>
<proteinExistence type="inferred from homology"/>
<gene>
    <name evidence="10" type="ORF">IHE55_28610</name>
</gene>
<sequence length="741" mass="76257">MERLLETLGRSCALRPWRTITAWLVAAVALLALGQAAGGTFVNDFRVPGVESQKATDEARDHFPSFGAVDSQIVWHAPDGKLDTPERSAAIRRMLTEVRDQPDVSGVDRPFPSENGRAATTSVSYDKELGELDKAHYERLDDAAEPVRATGLDVEFRGMVVDLGNEPTTSAAELVGLGAALIVLIIAFGSLVAAGLPLVVAGVGIVAGTALVLLVGSVMDIPTSAPIIAVMLGLGAGIDYALFILSRFRADLADGHSPSAAAGHASAVAGHAVVFAGGTVVVAILGLNFAGIPFVGAMGIAGAVTVAVMMVAALTLLPALLGLLGHRVNALPLPRLRAARRAAATPGEAEHSAAATRAGRWSEHVYRNRIVYACSSTVVLLALTAPLFSLRLGNPDDGIQPADLTQRQAYDLIADNFGPGWNAPLVITVTDGGEDRAGKLTAALKKDPEVAVATPPKISEDGKAALLTVVPEHAPQDKEVSDLVHRIRDDIAPRALAGSGGEALVGGSTALLIDMADVVGQRLPWVVLAVVGAGTLLLVGMFRAPVIALKAAVMTLLSIGVSFGVITAMFQWGWGLDLIGVDKTVPIMSAVPMLLFAVLFGLSMDYEVFLLSAVRESYRKTGDPRRAVIAGLSSTAGVITAAAVIMACVFLSFVSVPETLIKIIGIGLAAAVIIDATLIRMVLVPAVMALLGDRAWWRPGRDRAAAGGGTGAGPGAVTGADRATGSVGSGSGAGGARSESG</sequence>
<feature type="transmembrane region" description="Helical" evidence="8">
    <location>
        <begin position="174"/>
        <end position="193"/>
    </location>
</feature>
<name>A0ABS0NTL4_9ACTN</name>
<feature type="compositionally biased region" description="Low complexity" evidence="7">
    <location>
        <begin position="717"/>
        <end position="726"/>
    </location>
</feature>
<dbReference type="PANTHER" id="PTHR33406">
    <property type="entry name" value="MEMBRANE PROTEIN MJ1562-RELATED"/>
    <property type="match status" value="1"/>
</dbReference>
<feature type="domain" description="Membrane transport protein MMPL" evidence="9">
    <location>
        <begin position="48"/>
        <end position="338"/>
    </location>
</feature>
<feature type="transmembrane region" description="Helical" evidence="8">
    <location>
        <begin position="627"/>
        <end position="654"/>
    </location>
</feature>
<feature type="compositionally biased region" description="Gly residues" evidence="7">
    <location>
        <begin position="706"/>
        <end position="716"/>
    </location>
</feature>
<comment type="caution">
    <text evidence="10">The sequence shown here is derived from an EMBL/GenBank/DDBJ whole genome shotgun (WGS) entry which is preliminary data.</text>
</comment>
<dbReference type="Pfam" id="PF03176">
    <property type="entry name" value="MMPL"/>
    <property type="match status" value="2"/>
</dbReference>
<feature type="transmembrane region" description="Helical" evidence="8">
    <location>
        <begin position="198"/>
        <end position="219"/>
    </location>
</feature>
<feature type="transmembrane region" description="Helical" evidence="8">
    <location>
        <begin position="267"/>
        <end position="292"/>
    </location>
</feature>
<evidence type="ECO:0000313" key="10">
    <source>
        <dbReference type="EMBL" id="MBH5338525.1"/>
    </source>
</evidence>
<evidence type="ECO:0000256" key="7">
    <source>
        <dbReference type="SAM" id="MobiDB-lite"/>
    </source>
</evidence>
<dbReference type="InterPro" id="IPR004869">
    <property type="entry name" value="MMPL_dom"/>
</dbReference>
<dbReference type="RefSeq" id="WP_197992332.1">
    <property type="nucleotide sequence ID" value="NZ_JACYXC010000002.1"/>
</dbReference>
<feature type="domain" description="Membrane transport protein MMPL" evidence="9">
    <location>
        <begin position="446"/>
        <end position="704"/>
    </location>
</feature>
<evidence type="ECO:0000259" key="9">
    <source>
        <dbReference type="Pfam" id="PF03176"/>
    </source>
</evidence>
<keyword evidence="11" id="KW-1185">Reference proteome</keyword>
<feature type="transmembrane region" description="Helical" evidence="8">
    <location>
        <begin position="586"/>
        <end position="606"/>
    </location>
</feature>
<feature type="region of interest" description="Disordered" evidence="7">
    <location>
        <begin position="705"/>
        <end position="741"/>
    </location>
</feature>
<dbReference type="EMBL" id="JACYXC010000002">
    <property type="protein sequence ID" value="MBH5338525.1"/>
    <property type="molecule type" value="Genomic_DNA"/>
</dbReference>
<comment type="subcellular location">
    <subcellularLocation>
        <location evidence="1">Cell membrane</location>
        <topology evidence="1">Multi-pass membrane protein</topology>
    </subcellularLocation>
</comment>
<feature type="transmembrane region" description="Helical" evidence="8">
    <location>
        <begin position="660"/>
        <end position="691"/>
    </location>
</feature>
<dbReference type="Gene3D" id="1.20.1640.10">
    <property type="entry name" value="Multidrug efflux transporter AcrB transmembrane domain"/>
    <property type="match status" value="2"/>
</dbReference>
<feature type="transmembrane region" description="Helical" evidence="8">
    <location>
        <begin position="225"/>
        <end position="246"/>
    </location>
</feature>
<evidence type="ECO:0000256" key="6">
    <source>
        <dbReference type="ARBA" id="ARBA00023136"/>
    </source>
</evidence>
<accession>A0ABS0NTL4</accession>
<keyword evidence="4 8" id="KW-0812">Transmembrane</keyword>
<dbReference type="InterPro" id="IPR050545">
    <property type="entry name" value="Mycobact_MmpL"/>
</dbReference>
<evidence type="ECO:0000256" key="2">
    <source>
        <dbReference type="ARBA" id="ARBA00010157"/>
    </source>
</evidence>
<dbReference type="Proteomes" id="UP000807371">
    <property type="component" value="Unassembled WGS sequence"/>
</dbReference>
<evidence type="ECO:0000256" key="5">
    <source>
        <dbReference type="ARBA" id="ARBA00022989"/>
    </source>
</evidence>
<dbReference type="PANTHER" id="PTHR33406:SF11">
    <property type="entry name" value="MEMBRANE PROTEIN SCO6666-RELATED"/>
    <property type="match status" value="1"/>
</dbReference>
<feature type="transmembrane region" description="Helical" evidence="8">
    <location>
        <begin position="523"/>
        <end position="542"/>
    </location>
</feature>
<evidence type="ECO:0000256" key="8">
    <source>
        <dbReference type="SAM" id="Phobius"/>
    </source>
</evidence>
<evidence type="ECO:0000256" key="4">
    <source>
        <dbReference type="ARBA" id="ARBA00022692"/>
    </source>
</evidence>
<reference evidence="10 11" key="1">
    <citation type="submission" date="2020-09" db="EMBL/GenBank/DDBJ databases">
        <title>Biosynthesis of the nuclear factor of activated T cells inhibitor NFAT-133 and its congeners in Streptomyces pactum.</title>
        <authorList>
            <person name="Zhou W."/>
            <person name="Posri P."/>
            <person name="Abugrain M.E."/>
            <person name="Weisberg A.J."/>
            <person name="Chang J.H."/>
            <person name="Mahmud T."/>
        </authorList>
    </citation>
    <scope>NUCLEOTIDE SEQUENCE [LARGE SCALE GENOMIC DNA]</scope>
    <source>
        <strain evidence="10 11">ATCC 27456</strain>
    </source>
</reference>
<comment type="similarity">
    <text evidence="2">Belongs to the resistance-nodulation-cell division (RND) (TC 2.A.6) family. MmpL subfamily.</text>
</comment>
<dbReference type="SUPFAM" id="SSF82866">
    <property type="entry name" value="Multidrug efflux transporter AcrB transmembrane domain"/>
    <property type="match status" value="2"/>
</dbReference>
<feature type="transmembrane region" description="Helical" evidence="8">
    <location>
        <begin position="298"/>
        <end position="325"/>
    </location>
</feature>
<keyword evidence="5 8" id="KW-1133">Transmembrane helix</keyword>
<feature type="transmembrane region" description="Helical" evidence="8">
    <location>
        <begin position="370"/>
        <end position="388"/>
    </location>
</feature>
<keyword evidence="3" id="KW-1003">Cell membrane</keyword>